<reference evidence="2" key="2">
    <citation type="journal article" date="2021" name="Genome Biol. Evol.">
        <title>Developing a high-quality reference genome for a parasitic bivalve with doubly uniparental inheritance (Bivalvia: Unionida).</title>
        <authorList>
            <person name="Smith C.H."/>
        </authorList>
    </citation>
    <scope>NUCLEOTIDE SEQUENCE</scope>
    <source>
        <strain evidence="2">CHS0354</strain>
        <tissue evidence="2">Mantle</tissue>
    </source>
</reference>
<dbReference type="EMBL" id="JAEAOA010000884">
    <property type="protein sequence ID" value="KAK3593794.1"/>
    <property type="molecule type" value="Genomic_DNA"/>
</dbReference>
<feature type="region of interest" description="Disordered" evidence="1">
    <location>
        <begin position="54"/>
        <end position="90"/>
    </location>
</feature>
<keyword evidence="3" id="KW-1185">Reference proteome</keyword>
<accession>A0AAE0SL99</accession>
<protein>
    <submittedName>
        <fullName evidence="2">Uncharacterized protein</fullName>
    </submittedName>
</protein>
<organism evidence="2 3">
    <name type="scientific">Potamilus streckersoni</name>
    <dbReference type="NCBI Taxonomy" id="2493646"/>
    <lineage>
        <taxon>Eukaryota</taxon>
        <taxon>Metazoa</taxon>
        <taxon>Spiralia</taxon>
        <taxon>Lophotrochozoa</taxon>
        <taxon>Mollusca</taxon>
        <taxon>Bivalvia</taxon>
        <taxon>Autobranchia</taxon>
        <taxon>Heteroconchia</taxon>
        <taxon>Palaeoheterodonta</taxon>
        <taxon>Unionida</taxon>
        <taxon>Unionoidea</taxon>
        <taxon>Unionidae</taxon>
        <taxon>Ambleminae</taxon>
        <taxon>Lampsilini</taxon>
        <taxon>Potamilus</taxon>
    </lineage>
</organism>
<feature type="region of interest" description="Disordered" evidence="1">
    <location>
        <begin position="1"/>
        <end position="25"/>
    </location>
</feature>
<name>A0AAE0SL99_9BIVA</name>
<dbReference type="Proteomes" id="UP001195483">
    <property type="component" value="Unassembled WGS sequence"/>
</dbReference>
<reference evidence="2" key="1">
    <citation type="journal article" date="2021" name="Genome Biol. Evol.">
        <title>A High-Quality Reference Genome for a Parasitic Bivalve with Doubly Uniparental Inheritance (Bivalvia: Unionida).</title>
        <authorList>
            <person name="Smith C.H."/>
        </authorList>
    </citation>
    <scope>NUCLEOTIDE SEQUENCE</scope>
    <source>
        <strain evidence="2">CHS0354</strain>
    </source>
</reference>
<reference evidence="2" key="3">
    <citation type="submission" date="2023-05" db="EMBL/GenBank/DDBJ databases">
        <authorList>
            <person name="Smith C.H."/>
        </authorList>
    </citation>
    <scope>NUCLEOTIDE SEQUENCE</scope>
    <source>
        <strain evidence="2">CHS0354</strain>
        <tissue evidence="2">Mantle</tissue>
    </source>
</reference>
<feature type="compositionally biased region" description="Basic and acidic residues" evidence="1">
    <location>
        <begin position="1"/>
        <end position="12"/>
    </location>
</feature>
<dbReference type="AlphaFoldDB" id="A0AAE0SL99"/>
<evidence type="ECO:0000313" key="3">
    <source>
        <dbReference type="Proteomes" id="UP001195483"/>
    </source>
</evidence>
<comment type="caution">
    <text evidence="2">The sequence shown here is derived from an EMBL/GenBank/DDBJ whole genome shotgun (WGS) entry which is preliminary data.</text>
</comment>
<gene>
    <name evidence="2" type="ORF">CHS0354_014337</name>
</gene>
<feature type="compositionally biased region" description="Polar residues" evidence="1">
    <location>
        <begin position="13"/>
        <end position="22"/>
    </location>
</feature>
<evidence type="ECO:0000256" key="1">
    <source>
        <dbReference type="SAM" id="MobiDB-lite"/>
    </source>
</evidence>
<evidence type="ECO:0000313" key="2">
    <source>
        <dbReference type="EMBL" id="KAK3593794.1"/>
    </source>
</evidence>
<sequence>MQDDQPFKDVTSRSDTTGSSNHDGVMAQVTKKLMLRARLELLVKAMEDLRIEPLAQRSSKHRHKQPVSAPRSFLASGRKNGPHVSVPKNRLDTLVPPIKQGNVPADKDDVPLQMMVKTTAKLRIN</sequence>
<proteinExistence type="predicted"/>